<dbReference type="Gene3D" id="1.10.340.70">
    <property type="match status" value="1"/>
</dbReference>
<gene>
    <name evidence="8" type="primary">WBGene00280860</name>
</gene>
<feature type="compositionally biased region" description="Polar residues" evidence="7">
    <location>
        <begin position="182"/>
        <end position="200"/>
    </location>
</feature>
<dbReference type="Gene3D" id="3.90.1430.10">
    <property type="entry name" value="Yeast translation eEF2 (G' domain)"/>
    <property type="match status" value="1"/>
</dbReference>
<feature type="region of interest" description="Disordered" evidence="7">
    <location>
        <begin position="420"/>
        <end position="460"/>
    </location>
</feature>
<evidence type="ECO:0000256" key="1">
    <source>
        <dbReference type="ARBA" id="ARBA00004496"/>
    </source>
</evidence>
<dbReference type="PANTHER" id="PTHR42908">
    <property type="entry name" value="TRANSLATION ELONGATION FACTOR-RELATED"/>
    <property type="match status" value="1"/>
</dbReference>
<comment type="subcellular location">
    <subcellularLocation>
        <location evidence="1">Cytoplasm</location>
    </subcellularLocation>
</comment>
<dbReference type="FunFam" id="2.40.30.10:FF:000010">
    <property type="entry name" value="Translation elongation factor 2"/>
    <property type="match status" value="1"/>
</dbReference>
<dbReference type="Gene3D" id="3.40.50.300">
    <property type="entry name" value="P-loop containing nucleotide triphosphate hydrolases"/>
    <property type="match status" value="1"/>
</dbReference>
<dbReference type="PANTHER" id="PTHR42908:SF10">
    <property type="entry name" value="EUKARYOTIC TRANSLATION ELONGATION FACTOR 2"/>
    <property type="match status" value="1"/>
</dbReference>
<dbReference type="GO" id="GO:0005829">
    <property type="term" value="C:cytosol"/>
    <property type="evidence" value="ECO:0000318"/>
    <property type="project" value="GO_Central"/>
</dbReference>
<proteinExistence type="predicted"/>
<dbReference type="GO" id="GO:0005525">
    <property type="term" value="F:GTP binding"/>
    <property type="evidence" value="ECO:0007669"/>
    <property type="project" value="UniProtKB-KW"/>
</dbReference>
<reference evidence="8" key="2">
    <citation type="submission" date="2022-06" db="UniProtKB">
        <authorList>
            <consortium name="EnsemblMetazoa"/>
        </authorList>
    </citation>
    <scope>IDENTIFICATION</scope>
    <source>
        <strain evidence="8">PS312</strain>
    </source>
</reference>
<dbReference type="PROSITE" id="PS51722">
    <property type="entry name" value="G_TR_2"/>
    <property type="match status" value="1"/>
</dbReference>
<dbReference type="InterPro" id="IPR041095">
    <property type="entry name" value="EFG_II"/>
</dbReference>
<evidence type="ECO:0000256" key="3">
    <source>
        <dbReference type="ARBA" id="ARBA00022741"/>
    </source>
</evidence>
<dbReference type="InterPro" id="IPR005312">
    <property type="entry name" value="DUF1759"/>
</dbReference>
<dbReference type="EnsemblMetazoa" id="PPA42491.1">
    <property type="protein sequence ID" value="PPA42491.1"/>
    <property type="gene ID" value="WBGene00280860"/>
</dbReference>
<evidence type="ECO:0000256" key="5">
    <source>
        <dbReference type="ARBA" id="ARBA00022917"/>
    </source>
</evidence>
<dbReference type="CDD" id="cd16261">
    <property type="entry name" value="EF2_snRNP_III"/>
    <property type="match status" value="1"/>
</dbReference>
<dbReference type="GO" id="GO:0003746">
    <property type="term" value="F:translation elongation factor activity"/>
    <property type="evidence" value="ECO:0000318"/>
    <property type="project" value="GO_Central"/>
</dbReference>
<feature type="compositionally biased region" description="Polar residues" evidence="7">
    <location>
        <begin position="151"/>
        <end position="166"/>
    </location>
</feature>
<accession>A0A2A6D2F4</accession>
<feature type="compositionally biased region" description="Low complexity" evidence="7">
    <location>
        <begin position="136"/>
        <end position="147"/>
    </location>
</feature>
<dbReference type="Pfam" id="PF00009">
    <property type="entry name" value="GTP_EFTU"/>
    <property type="match status" value="1"/>
</dbReference>
<dbReference type="Gene3D" id="2.40.30.10">
    <property type="entry name" value="Translation factors"/>
    <property type="match status" value="1"/>
</dbReference>
<dbReference type="SUPFAM" id="SSF52540">
    <property type="entry name" value="P-loop containing nucleoside triphosphate hydrolases"/>
    <property type="match status" value="1"/>
</dbReference>
<protein>
    <submittedName>
        <fullName evidence="8">Tr-type G domain-containing protein</fullName>
    </submittedName>
</protein>
<dbReference type="Pfam" id="PF03564">
    <property type="entry name" value="DUF1759"/>
    <property type="match status" value="1"/>
</dbReference>
<dbReference type="SUPFAM" id="SSF54980">
    <property type="entry name" value="EF-G C-terminal domain-like"/>
    <property type="match status" value="1"/>
</dbReference>
<keyword evidence="6" id="KW-0342">GTP-binding</keyword>
<dbReference type="GO" id="GO:0006414">
    <property type="term" value="P:translational elongation"/>
    <property type="evidence" value="ECO:0000318"/>
    <property type="project" value="GO_Central"/>
</dbReference>
<keyword evidence="5" id="KW-0648">Protein biosynthesis</keyword>
<dbReference type="FunFam" id="3.90.1430.10:FF:000003">
    <property type="entry name" value="Elongation factor 2"/>
    <property type="match status" value="1"/>
</dbReference>
<dbReference type="Gene3D" id="3.30.70.870">
    <property type="entry name" value="Elongation Factor G (Translational Gtpase), domain 3"/>
    <property type="match status" value="1"/>
</dbReference>
<reference evidence="9" key="1">
    <citation type="journal article" date="2008" name="Nat. Genet.">
        <title>The Pristionchus pacificus genome provides a unique perspective on nematode lifestyle and parasitism.</title>
        <authorList>
            <person name="Dieterich C."/>
            <person name="Clifton S.W."/>
            <person name="Schuster L.N."/>
            <person name="Chinwalla A."/>
            <person name="Delehaunty K."/>
            <person name="Dinkelacker I."/>
            <person name="Fulton L."/>
            <person name="Fulton R."/>
            <person name="Godfrey J."/>
            <person name="Minx P."/>
            <person name="Mitreva M."/>
            <person name="Roeseler W."/>
            <person name="Tian H."/>
            <person name="Witte H."/>
            <person name="Yang S.P."/>
            <person name="Wilson R.K."/>
            <person name="Sommer R.J."/>
        </authorList>
    </citation>
    <scope>NUCLEOTIDE SEQUENCE [LARGE SCALE GENOMIC DNA]</scope>
    <source>
        <strain evidence="9">PS312</strain>
    </source>
</reference>
<evidence type="ECO:0000256" key="4">
    <source>
        <dbReference type="ARBA" id="ARBA00022768"/>
    </source>
</evidence>
<dbReference type="Pfam" id="PF17921">
    <property type="entry name" value="Integrase_H2C2"/>
    <property type="match status" value="1"/>
</dbReference>
<dbReference type="FunFam" id="3.40.50.300:FF:000058">
    <property type="entry name" value="Translation elongation factor 2"/>
    <property type="match status" value="1"/>
</dbReference>
<dbReference type="SUPFAM" id="SSF50447">
    <property type="entry name" value="Translation proteins"/>
    <property type="match status" value="1"/>
</dbReference>
<evidence type="ECO:0000256" key="6">
    <source>
        <dbReference type="ARBA" id="ARBA00023134"/>
    </source>
</evidence>
<feature type="compositionally biased region" description="Polar residues" evidence="7">
    <location>
        <begin position="425"/>
        <end position="444"/>
    </location>
</feature>
<dbReference type="FunFam" id="3.30.70.870:FF:000002">
    <property type="entry name" value="Translation elongation factor 2"/>
    <property type="match status" value="1"/>
</dbReference>
<keyword evidence="2" id="KW-0963">Cytoplasm</keyword>
<dbReference type="OrthoDB" id="8019190at2759"/>
<dbReference type="InterPro" id="IPR000795">
    <property type="entry name" value="T_Tr_GTP-bd_dom"/>
</dbReference>
<evidence type="ECO:0000313" key="9">
    <source>
        <dbReference type="Proteomes" id="UP000005239"/>
    </source>
</evidence>
<keyword evidence="3" id="KW-0547">Nucleotide-binding</keyword>
<sequence>MSGPIRTKIGQTKRRLRLHLPALTAAIANESAYTTAINERTDEDILEDLQILLELRGPFVKAYRALLKEHEAFSALRIANPAEELEFTKYTNTYGDYTVELKESSDILANVDSLIEKLTAEGRTRRLPIADDNDDALTTTTGKSTEPTPAPRTSIQQTDITNINENPITTPSIPPKIPGRISQKTVQGKVISTSFSPTNDTTEETESNPITTTPPPQQVFYVQPDAASSFVTAALVGKSLPRFSGDILDWPEFQESFLSLVQNGRITGADKLSLLKMCLEGEAREVIAGLPKIDRNYDHAMILLSKEYDKPHLRHHSLLTRLRNLPPCDGKGGLRNFYLKLNVIIRQLLPNGEVDTPDMLVNLITSKLPIAMQTRVIKESSRKEDFGVYSVLGILADAVEDEKIERDIMANTRAERRIEKPSPPITHSNITNAPSHHSNNTERNQMIGITDSPETNDDDNRGLEHFLANIRFNENERRYYVALPFREENPQLPTNFGLAFRRLITNTTALAQKPENLAKYNAIFDEQLKDGILEQVPEDELYKKHGVHYLSHFGNVKETSNTTKLRAVLDDQPVFVRNRTTKINSLLPTAKFKHIDGKLNPADVASRGCTSDELNSHPLWWHGPPFLSQPQSTWNPQPELQSPSLKETTMAINSISVDPIHEPIVPIIEANRFHSWTKMVNTTIIVLKFIQRLKKIPTTLSRVSLHRRAEQLLFRMSQTEFPPTPHLIQQLRMYQCPTTSLWRCRGRLENAEIPIESKCPIYLPRESAITRLFILYIHHSINHFGQSHTLTELRQRVWIPKGITTVKSSLRHCMQCKRARAKPFALPEYPDLPTIRTVQPDHPYSAIGLDLAGPIQYRTDDNSKAKSWILVITCLHIRATYLDIITDMTLERGQWKLGKIIQIKSDRSAIVKTATGTLHRPLNLLYKLEIEPQSKPITDQNLPIIIDQNSTKDDNPKPIPLRRSARLNPTLTLLATIALLSTLGSASDAQCPQETSAQFHVIYVTPCTQHGFGVATTKDISSDTQSVCWLRMQCPNGHLRLPNPNETNSNYCGPQCKCPEWTRTCSFYNGIHINFSTIAHLPSELRNFVPSHVCSFKKENHCDNNALFGLFSQIELMDGTSLIVPKLDVATTDVYSPDDHRCYDMNGKELLHFVLSTHNPVIGSSSFCRVHSCTTKDKATAFCFYGEKVTSFVFLDKQIPIRAWGTIRKLYYPHAKNDSKTTQSLIAIKCAYLGIEVHPKEEATSISIRTCISLYCIFLQELHPIENPIQFPWSIVSNDHEIIIQSWTEGVSQLDEKIKCQGRPLYHSKLFLKMNFTIDEIRSLMDRTKNIRNVAVVAPVYTGGKSTLTDSIVAKAGIIVGANAGETHSTDMRKDEQDRKITIKSTATTIFYELEKKNIDLIKEKIRIRYRNKNNHLFIRRALSSVEMDDVDGLGEKCNGFLINLIDCPGRVDCSSEVTTALRVTDGALVAVDCISGVCVRSERVIRQAIAVRVKPILFMDKMDRGLLGTQLSQQELYQTFQRTIENINAIIATYGDDGGAMGAISVDPSIGNVGFGSGSQGWAFTLQQFAEIYAEKFGVKVETLMKNLWGDRFYDSNTKQWVNAPNDNAKRGFNQFVLDPIFKVFDAIINVKKEEVTPLSDRFGVKLAHEEKELTGEQLMKVFLSKWLPAGDTLLQMICIHLPSPVTAQKYRMEMLFEGPHDGEAAIAIKNCDQNGPLMMYVSKMVPTLDRGRFYAFGRVANGMRVRIQGPNYVHGMKDDLNEKSIESTVLMMGSSVIGLDEIPSGNFVGLVGVDQYLINEGTITTFQDAHNMRAMRFSGSPVVRVAVEPKHPSDLPKLVEGLKRLAKSDHMVQCIFEESGEHIVAGANELHLEMSLKDLEDDYAGIPITKSDPVVSYRETVSAPSIQI</sequence>
<evidence type="ECO:0000256" key="2">
    <source>
        <dbReference type="ARBA" id="ARBA00022490"/>
    </source>
</evidence>
<dbReference type="InterPro" id="IPR035647">
    <property type="entry name" value="EFG_III/V"/>
</dbReference>
<dbReference type="InterPro" id="IPR027417">
    <property type="entry name" value="P-loop_NTPase"/>
</dbReference>
<accession>A0A8R1V045</accession>
<evidence type="ECO:0000256" key="7">
    <source>
        <dbReference type="SAM" id="MobiDB-lite"/>
    </source>
</evidence>
<dbReference type="Proteomes" id="UP000005239">
    <property type="component" value="Unassembled WGS sequence"/>
</dbReference>
<dbReference type="GO" id="GO:1990904">
    <property type="term" value="C:ribonucleoprotein complex"/>
    <property type="evidence" value="ECO:0000318"/>
    <property type="project" value="GO_Central"/>
</dbReference>
<dbReference type="Pfam" id="PF14492">
    <property type="entry name" value="EFG_III"/>
    <property type="match status" value="1"/>
</dbReference>
<dbReference type="GO" id="GO:0003924">
    <property type="term" value="F:GTPase activity"/>
    <property type="evidence" value="ECO:0000318"/>
    <property type="project" value="GO_Central"/>
</dbReference>
<evidence type="ECO:0000313" key="8">
    <source>
        <dbReference type="EnsemblMetazoa" id="PPA42491.1"/>
    </source>
</evidence>
<organism evidence="8 9">
    <name type="scientific">Pristionchus pacificus</name>
    <name type="common">Parasitic nematode worm</name>
    <dbReference type="NCBI Taxonomy" id="54126"/>
    <lineage>
        <taxon>Eukaryota</taxon>
        <taxon>Metazoa</taxon>
        <taxon>Ecdysozoa</taxon>
        <taxon>Nematoda</taxon>
        <taxon>Chromadorea</taxon>
        <taxon>Rhabditida</taxon>
        <taxon>Rhabditina</taxon>
        <taxon>Diplogasteromorpha</taxon>
        <taxon>Diplogasteroidea</taxon>
        <taxon>Neodiplogasteridae</taxon>
        <taxon>Pristionchus</taxon>
    </lineage>
</organism>
<feature type="region of interest" description="Disordered" evidence="7">
    <location>
        <begin position="130"/>
        <end position="215"/>
    </location>
</feature>
<name>A0A2A6D2F4_PRIPA</name>
<dbReference type="GO" id="GO:0043022">
    <property type="term" value="F:ribosome binding"/>
    <property type="evidence" value="ECO:0000318"/>
    <property type="project" value="GO_Central"/>
</dbReference>
<keyword evidence="4" id="KW-0251">Elongation factor</keyword>
<keyword evidence="9" id="KW-1185">Reference proteome</keyword>
<dbReference type="InterPro" id="IPR041588">
    <property type="entry name" value="Integrase_H2C2"/>
</dbReference>
<dbReference type="InterPro" id="IPR009000">
    <property type="entry name" value="Transl_B-barrel_sf"/>
</dbReference>